<dbReference type="PRINTS" id="PR01438">
    <property type="entry name" value="UNVRSLSTRESS"/>
</dbReference>
<dbReference type="Pfam" id="PF00582">
    <property type="entry name" value="Usp"/>
    <property type="match status" value="1"/>
</dbReference>
<feature type="domain" description="UspA" evidence="2">
    <location>
        <begin position="2"/>
        <end position="141"/>
    </location>
</feature>
<dbReference type="PANTHER" id="PTHR46268">
    <property type="entry name" value="STRESS RESPONSE PROTEIN NHAX"/>
    <property type="match status" value="1"/>
</dbReference>
<dbReference type="CDD" id="cd00293">
    <property type="entry name" value="USP-like"/>
    <property type="match status" value="1"/>
</dbReference>
<comment type="caution">
    <text evidence="3">The sequence shown here is derived from an EMBL/GenBank/DDBJ whole genome shotgun (WGS) entry which is preliminary data.</text>
</comment>
<dbReference type="InterPro" id="IPR006016">
    <property type="entry name" value="UspA"/>
</dbReference>
<proteinExistence type="inferred from homology"/>
<dbReference type="Gene3D" id="3.40.50.12370">
    <property type="match status" value="1"/>
</dbReference>
<organism evidence="3 4">
    <name type="scientific">Sediminibacterium roseum</name>
    <dbReference type="NCBI Taxonomy" id="1978412"/>
    <lineage>
        <taxon>Bacteria</taxon>
        <taxon>Pseudomonadati</taxon>
        <taxon>Bacteroidota</taxon>
        <taxon>Chitinophagia</taxon>
        <taxon>Chitinophagales</taxon>
        <taxon>Chitinophagaceae</taxon>
        <taxon>Sediminibacterium</taxon>
    </lineage>
</organism>
<comment type="similarity">
    <text evidence="1">Belongs to the universal stress protein A family.</text>
</comment>
<dbReference type="SUPFAM" id="SSF52402">
    <property type="entry name" value="Adenine nucleotide alpha hydrolases-like"/>
    <property type="match status" value="2"/>
</dbReference>
<evidence type="ECO:0000313" key="4">
    <source>
        <dbReference type="Proteomes" id="UP000753802"/>
    </source>
</evidence>
<evidence type="ECO:0000259" key="2">
    <source>
        <dbReference type="Pfam" id="PF00582"/>
    </source>
</evidence>
<evidence type="ECO:0000256" key="1">
    <source>
        <dbReference type="ARBA" id="ARBA00008791"/>
    </source>
</evidence>
<sequence length="279" mass="30365">MHTILVLTDFSEAAAYAASYACLLARQLKAPNIVLYHSYKAVVTPGDSVMYTGDEDALCQVAKDVLIELSASLADQVPEGCDLRYQASTKTLEEINAITEEEGADLVVMGTTGKGRVEALVAGSNAISVCEASEVPVVLVPAHVSMNPVSSIVFACDMKETDTLPKSCIDKMIRAFHVPLEVLHVNNGKIAEDNAMEEWLHLHNPQFHELESNDTAQGILDFAAERPNALIMVVAKRHGFPSALFHRSVTKQLAFQSTTPLLVLRENEEPVPVMPLLEI</sequence>
<keyword evidence="4" id="KW-1185">Reference proteome</keyword>
<gene>
    <name evidence="3" type="ORF">GWC95_09195</name>
</gene>
<dbReference type="EMBL" id="JAACJS010000012">
    <property type="protein sequence ID" value="NCI50096.1"/>
    <property type="molecule type" value="Genomic_DNA"/>
</dbReference>
<dbReference type="InterPro" id="IPR006015">
    <property type="entry name" value="Universal_stress_UspA"/>
</dbReference>
<evidence type="ECO:0000313" key="3">
    <source>
        <dbReference type="EMBL" id="NCI50096.1"/>
    </source>
</evidence>
<accession>A0ABW9ZSL2</accession>
<dbReference type="Proteomes" id="UP000753802">
    <property type="component" value="Unassembled WGS sequence"/>
</dbReference>
<dbReference type="RefSeq" id="WP_161818405.1">
    <property type="nucleotide sequence ID" value="NZ_JAACJS010000012.1"/>
</dbReference>
<protein>
    <submittedName>
        <fullName evidence="3">Universal stress protein</fullName>
    </submittedName>
</protein>
<dbReference type="PANTHER" id="PTHR46268:SF6">
    <property type="entry name" value="UNIVERSAL STRESS PROTEIN UP12"/>
    <property type="match status" value="1"/>
</dbReference>
<reference evidence="3 4" key="1">
    <citation type="submission" date="2020-01" db="EMBL/GenBank/DDBJ databases">
        <title>Genome analysis.</title>
        <authorList>
            <person name="Wu S."/>
            <person name="Wang G."/>
        </authorList>
    </citation>
    <scope>NUCLEOTIDE SEQUENCE [LARGE SCALE GENOMIC DNA]</scope>
    <source>
        <strain evidence="3 4">SYL130</strain>
    </source>
</reference>
<name>A0ABW9ZSL2_9BACT</name>